<dbReference type="GO" id="GO:0015888">
    <property type="term" value="P:thiamine transport"/>
    <property type="evidence" value="ECO:0007669"/>
    <property type="project" value="InterPro"/>
</dbReference>
<sequence length="372" mass="39558">MSKFHVTERTGGSHPVPTTVAALVAGVAVLATSACSVSDTKTKSSASASDAKSKTVTLVTHESWAPDKAVMDEFMKQTGYTVKVSKSGDAGTLANKLVLAKNNPTGDVVFGIDNTFASRVTKEGVLEPYTSKAAATSTSTYDLPDGQGKGVLSPIDTASVCVNVDDAWFTKNNKKKPASLDDLTKPEYKNLMVAPGASSSSPGMAFFLATVGKYGENGWKPYWTKLMSNGLKLTSGWSDAWNVDYTAGEGKGSRPIVVSYDSSPAFTVDGSGKSTTSALGNTCFRSNEYAGVIKGAKNPEGAKAFIDFMNGKSFQKSLPNSMYVFPVDSSVELPPEWAKTVKPAEKTIDVSPAQIDEKRQTWLTQWKDVTSK</sequence>
<protein>
    <submittedName>
        <fullName evidence="2">Thiamine ABC transporter substrate-binding protein</fullName>
    </submittedName>
</protein>
<dbReference type="Proteomes" id="UP000285376">
    <property type="component" value="Unassembled WGS sequence"/>
</dbReference>
<dbReference type="Pfam" id="PF13343">
    <property type="entry name" value="SBP_bac_6"/>
    <property type="match status" value="1"/>
</dbReference>
<gene>
    <name evidence="2" type="ORF">D1832_04875</name>
</gene>
<dbReference type="PROSITE" id="PS51257">
    <property type="entry name" value="PROKAR_LIPOPROTEIN"/>
    <property type="match status" value="1"/>
</dbReference>
<dbReference type="EMBL" id="QWLM01000004">
    <property type="protein sequence ID" value="RHW46754.1"/>
    <property type="molecule type" value="Genomic_DNA"/>
</dbReference>
<dbReference type="Gene3D" id="3.40.190.10">
    <property type="entry name" value="Periplasmic binding protein-like II"/>
    <property type="match status" value="2"/>
</dbReference>
<keyword evidence="1" id="KW-0732">Signal</keyword>
<reference evidence="2 3" key="1">
    <citation type="submission" date="2018-08" db="EMBL/GenBank/DDBJ databases">
        <title>Whole genome sequence analysis of Dermacoccus abyssi bacteria isolated from Deep Mariana trench Micromonospora spp reveals genes involved in the environmental adaptation and production of secondary metabolites.</title>
        <authorList>
            <person name="Abdel-Mageed W.M."/>
            <person name="Lehri B."/>
            <person name="Nouioui I."/>
            <person name="Goodfellow I."/>
            <person name="Jaspars M."/>
            <person name="Karlyshev A."/>
        </authorList>
    </citation>
    <scope>NUCLEOTIDE SEQUENCE [LARGE SCALE GENOMIC DNA]</scope>
    <source>
        <strain evidence="2 3">MT1.1</strain>
    </source>
</reference>
<proteinExistence type="predicted"/>
<dbReference type="RefSeq" id="WP_118913023.1">
    <property type="nucleotide sequence ID" value="NZ_CBCRVH010000003.1"/>
</dbReference>
<dbReference type="GO" id="GO:0030975">
    <property type="term" value="F:thiamine binding"/>
    <property type="evidence" value="ECO:0007669"/>
    <property type="project" value="InterPro"/>
</dbReference>
<evidence type="ECO:0000256" key="1">
    <source>
        <dbReference type="ARBA" id="ARBA00022729"/>
    </source>
</evidence>
<name>A0A417Z7Y6_9MICO</name>
<evidence type="ECO:0000313" key="2">
    <source>
        <dbReference type="EMBL" id="RHW46754.1"/>
    </source>
</evidence>
<organism evidence="2 3">
    <name type="scientific">Dermacoccus abyssi</name>
    <dbReference type="NCBI Taxonomy" id="322596"/>
    <lineage>
        <taxon>Bacteria</taxon>
        <taxon>Bacillati</taxon>
        <taxon>Actinomycetota</taxon>
        <taxon>Actinomycetes</taxon>
        <taxon>Micrococcales</taxon>
        <taxon>Dermacoccaceae</taxon>
        <taxon>Dermacoccus</taxon>
    </lineage>
</organism>
<dbReference type="AlphaFoldDB" id="A0A417Z7Y6"/>
<dbReference type="InterPro" id="IPR005948">
    <property type="entry name" value="ThiB-like"/>
</dbReference>
<dbReference type="PANTHER" id="PTHR30006">
    <property type="entry name" value="THIAMINE-BINDING PERIPLASMIC PROTEIN-RELATED"/>
    <property type="match status" value="1"/>
</dbReference>
<comment type="caution">
    <text evidence="2">The sequence shown here is derived from an EMBL/GenBank/DDBJ whole genome shotgun (WGS) entry which is preliminary data.</text>
</comment>
<accession>A0A417Z7Y6</accession>
<dbReference type="GO" id="GO:0030976">
    <property type="term" value="F:thiamine pyrophosphate binding"/>
    <property type="evidence" value="ECO:0007669"/>
    <property type="project" value="TreeGrafter"/>
</dbReference>
<dbReference type="GO" id="GO:0030288">
    <property type="term" value="C:outer membrane-bounded periplasmic space"/>
    <property type="evidence" value="ECO:0007669"/>
    <property type="project" value="TreeGrafter"/>
</dbReference>
<dbReference type="SUPFAM" id="SSF53850">
    <property type="entry name" value="Periplasmic binding protein-like II"/>
    <property type="match status" value="1"/>
</dbReference>
<dbReference type="NCBIfam" id="TIGR01254">
    <property type="entry name" value="sfuA"/>
    <property type="match status" value="1"/>
</dbReference>
<evidence type="ECO:0000313" key="3">
    <source>
        <dbReference type="Proteomes" id="UP000285376"/>
    </source>
</evidence>
<dbReference type="PANTHER" id="PTHR30006:SF2">
    <property type="entry name" value="ABC TRANSPORTER SUBSTRATE-BINDING PROTEIN"/>
    <property type="match status" value="1"/>
</dbReference>